<evidence type="ECO:0000256" key="3">
    <source>
        <dbReference type="ARBA" id="ARBA00022771"/>
    </source>
</evidence>
<evidence type="ECO:0000256" key="5">
    <source>
        <dbReference type="ARBA" id="ARBA00023125"/>
    </source>
</evidence>
<gene>
    <name evidence="9" type="ORF">DH2020_043300</name>
</gene>
<keyword evidence="10" id="KW-1185">Reference proteome</keyword>
<dbReference type="InterPro" id="IPR008906">
    <property type="entry name" value="HATC_C_dom"/>
</dbReference>
<keyword evidence="3" id="KW-0863">Zinc-finger</keyword>
<dbReference type="SUPFAM" id="SSF53098">
    <property type="entry name" value="Ribonuclease H-like"/>
    <property type="match status" value="1"/>
</dbReference>
<comment type="subcellular location">
    <subcellularLocation>
        <location evidence="1">Nucleus</location>
    </subcellularLocation>
</comment>
<dbReference type="InterPro" id="IPR012337">
    <property type="entry name" value="RNaseH-like_sf"/>
</dbReference>
<evidence type="ECO:0000256" key="4">
    <source>
        <dbReference type="ARBA" id="ARBA00022833"/>
    </source>
</evidence>
<evidence type="ECO:0000259" key="7">
    <source>
        <dbReference type="Pfam" id="PF05699"/>
    </source>
</evidence>
<keyword evidence="6" id="KW-0539">Nucleus</keyword>
<evidence type="ECO:0000256" key="2">
    <source>
        <dbReference type="ARBA" id="ARBA00022723"/>
    </source>
</evidence>
<protein>
    <recommendedName>
        <fullName evidence="11">Zinc finger BED domain-containing protein RICESLEEPER 2-like</fullName>
    </recommendedName>
</protein>
<evidence type="ECO:0000259" key="8">
    <source>
        <dbReference type="Pfam" id="PF14372"/>
    </source>
</evidence>
<name>A0ABR0UKZ4_REHGL</name>
<dbReference type="InterPro" id="IPR025525">
    <property type="entry name" value="hAT-like_transposase_RNase-H"/>
</dbReference>
<keyword evidence="4" id="KW-0862">Zinc</keyword>
<dbReference type="InterPro" id="IPR052035">
    <property type="entry name" value="ZnF_BED_domain_contain"/>
</dbReference>
<evidence type="ECO:0000313" key="9">
    <source>
        <dbReference type="EMBL" id="KAK6122956.1"/>
    </source>
</evidence>
<evidence type="ECO:0000313" key="10">
    <source>
        <dbReference type="Proteomes" id="UP001318860"/>
    </source>
</evidence>
<proteinExistence type="predicted"/>
<dbReference type="EMBL" id="JABTTQ020002619">
    <property type="protein sequence ID" value="KAK6122956.1"/>
    <property type="molecule type" value="Genomic_DNA"/>
</dbReference>
<keyword evidence="2" id="KW-0479">Metal-binding</keyword>
<dbReference type="PANTHER" id="PTHR46481:SF10">
    <property type="entry name" value="ZINC FINGER BED DOMAIN-CONTAINING PROTEIN 39"/>
    <property type="match status" value="1"/>
</dbReference>
<feature type="domain" description="HAT C-terminal dimerisation" evidence="7">
    <location>
        <begin position="376"/>
        <end position="416"/>
    </location>
</feature>
<dbReference type="Pfam" id="PF14372">
    <property type="entry name" value="hAT-like_RNase-H"/>
    <property type="match status" value="1"/>
</dbReference>
<accession>A0ABR0UKZ4</accession>
<sequence length="437" mass="50640">MHEKPFSVVEDYGFTFMFKINLLQFEKVSHPTSKNDVISVCDIEKKKLQLILRSINKISLTTDIWKSKVQKISYMSDTGHFVDSNWELQKRVLSFMLLPPPHAGVDNFDGLMKCTKDWGIEHKIFTISVDNASNNDVAIQIAKETFSTSRMLPLAGKLFHVRCIAHILNLVVQYGLYTIKYIIEDVKDSVRFINQSESRLMKFSDIGHHLGIPVKKLIIDRPTRWNSTYEILEDWNKVEDVIAILEVFYDVTHVISGTEYPTSNVFLAVIWRVKYVLDEKENHPSEFIKAMIKKMKQKFDKYWGDCNILMAIGAILDPRFKMRLVDFAFNKIYNEFDARTNVKKVRDALYDMFFEYVQVDRMKTQKDSSSMSDKDIPISTVASEATFSAGTLVLDPYLAKLSFDMDQVLICGADWLCHLHGIKKPIMTYEEEEQINV</sequence>
<dbReference type="Proteomes" id="UP001318860">
    <property type="component" value="Unassembled WGS sequence"/>
</dbReference>
<evidence type="ECO:0008006" key="11">
    <source>
        <dbReference type="Google" id="ProtNLM"/>
    </source>
</evidence>
<dbReference type="Pfam" id="PF05699">
    <property type="entry name" value="Dimer_Tnp_hAT"/>
    <property type="match status" value="1"/>
</dbReference>
<evidence type="ECO:0000256" key="1">
    <source>
        <dbReference type="ARBA" id="ARBA00004123"/>
    </source>
</evidence>
<evidence type="ECO:0000256" key="6">
    <source>
        <dbReference type="ARBA" id="ARBA00023242"/>
    </source>
</evidence>
<dbReference type="PANTHER" id="PTHR46481">
    <property type="entry name" value="ZINC FINGER BED DOMAIN-CONTAINING PROTEIN 4"/>
    <property type="match status" value="1"/>
</dbReference>
<reference evidence="9 10" key="1">
    <citation type="journal article" date="2021" name="Comput. Struct. Biotechnol. J.">
        <title>De novo genome assembly of the potent medicinal plant Rehmannia glutinosa using nanopore technology.</title>
        <authorList>
            <person name="Ma L."/>
            <person name="Dong C."/>
            <person name="Song C."/>
            <person name="Wang X."/>
            <person name="Zheng X."/>
            <person name="Niu Y."/>
            <person name="Chen S."/>
            <person name="Feng W."/>
        </authorList>
    </citation>
    <scope>NUCLEOTIDE SEQUENCE [LARGE SCALE GENOMIC DNA]</scope>
    <source>
        <strain evidence="9">DH-2019</strain>
    </source>
</reference>
<comment type="caution">
    <text evidence="9">The sequence shown here is derived from an EMBL/GenBank/DDBJ whole genome shotgun (WGS) entry which is preliminary data.</text>
</comment>
<keyword evidence="5" id="KW-0238">DNA-binding</keyword>
<organism evidence="9 10">
    <name type="scientific">Rehmannia glutinosa</name>
    <name type="common">Chinese foxglove</name>
    <dbReference type="NCBI Taxonomy" id="99300"/>
    <lineage>
        <taxon>Eukaryota</taxon>
        <taxon>Viridiplantae</taxon>
        <taxon>Streptophyta</taxon>
        <taxon>Embryophyta</taxon>
        <taxon>Tracheophyta</taxon>
        <taxon>Spermatophyta</taxon>
        <taxon>Magnoliopsida</taxon>
        <taxon>eudicotyledons</taxon>
        <taxon>Gunneridae</taxon>
        <taxon>Pentapetalae</taxon>
        <taxon>asterids</taxon>
        <taxon>lamiids</taxon>
        <taxon>Lamiales</taxon>
        <taxon>Orobanchaceae</taxon>
        <taxon>Rehmannieae</taxon>
        <taxon>Rehmannia</taxon>
    </lineage>
</organism>
<feature type="domain" description="hAT-like transposase RNase-H fold" evidence="8">
    <location>
        <begin position="256"/>
        <end position="356"/>
    </location>
</feature>